<dbReference type="GO" id="GO:0005886">
    <property type="term" value="C:plasma membrane"/>
    <property type="evidence" value="ECO:0007669"/>
    <property type="project" value="UniProtKB-SubCell"/>
</dbReference>
<feature type="transmembrane region" description="Helical" evidence="8">
    <location>
        <begin position="243"/>
        <end position="260"/>
    </location>
</feature>
<dbReference type="InterPro" id="IPR052017">
    <property type="entry name" value="TSUP"/>
</dbReference>
<dbReference type="Pfam" id="PF01925">
    <property type="entry name" value="TauE"/>
    <property type="match status" value="1"/>
</dbReference>
<evidence type="ECO:0000256" key="8">
    <source>
        <dbReference type="RuleBase" id="RU363041"/>
    </source>
</evidence>
<dbReference type="Proteomes" id="UP001147830">
    <property type="component" value="Unassembled WGS sequence"/>
</dbReference>
<dbReference type="RefSeq" id="WP_260974830.1">
    <property type="nucleotide sequence ID" value="NZ_JAOANI010000009.1"/>
</dbReference>
<dbReference type="PANTHER" id="PTHR30269">
    <property type="entry name" value="TRANSMEMBRANE PROTEIN YFCA"/>
    <property type="match status" value="1"/>
</dbReference>
<evidence type="ECO:0000256" key="6">
    <source>
        <dbReference type="ARBA" id="ARBA00022989"/>
    </source>
</evidence>
<reference evidence="9" key="1">
    <citation type="journal article" date="2022" name="Front. Microbiol.">
        <title>Genome-based taxonomic rearrangement of Oceanobacter-related bacteria including the description of Thalassolituus hydrocarbonoclasticus sp. nov. and Thalassolituus pacificus sp. nov. and emended description of the genus Thalassolituus.</title>
        <authorList>
            <person name="Dong C."/>
            <person name="Wei L."/>
            <person name="Wang J."/>
            <person name="Lai Q."/>
            <person name="Huang Z."/>
            <person name="Shao Z."/>
        </authorList>
    </citation>
    <scope>NUCLEOTIDE SEQUENCE</scope>
    <source>
        <strain evidence="9">59MF3M-4</strain>
    </source>
</reference>
<comment type="subcellular location">
    <subcellularLocation>
        <location evidence="1 8">Cell membrane</location>
        <topology evidence="1 8">Multi-pass membrane protein</topology>
    </subcellularLocation>
</comment>
<sequence>MPAGEDGSLLAVLFAGLSVPALLTLLLCSFLGSLLTAALGVGGGAFLITVMAGIVPPLALIPLHGMVQLGSNGSRAWLARRYTQWPKVGWFLAGALLAVVLTVMALWWLNERIDPGVIPLLVGLFILWLSWGKVPPVGLGEQPLGLFVGGWLTTLATMLVGATGPLVSAWLGRGSGDRWQYTANFSTCMSVQHLLKVVVFGFAGFAFSQWLPLLLLMVMAGYLGTRAGLKLMGKIPEALFRTLFRWVLTLLALRLIWMWYQA</sequence>
<feature type="transmembrane region" description="Helical" evidence="8">
    <location>
        <begin position="45"/>
        <end position="67"/>
    </location>
</feature>
<keyword evidence="6 8" id="KW-1133">Transmembrane helix</keyword>
<evidence type="ECO:0000256" key="1">
    <source>
        <dbReference type="ARBA" id="ARBA00004651"/>
    </source>
</evidence>
<keyword evidence="7 8" id="KW-0472">Membrane</keyword>
<feature type="transmembrane region" description="Helical" evidence="8">
    <location>
        <begin position="115"/>
        <end position="132"/>
    </location>
</feature>
<comment type="similarity">
    <text evidence="2 8">Belongs to the 4-toluene sulfonate uptake permease (TSUP) (TC 2.A.102) family.</text>
</comment>
<evidence type="ECO:0000256" key="3">
    <source>
        <dbReference type="ARBA" id="ARBA00022448"/>
    </source>
</evidence>
<gene>
    <name evidence="9" type="ORF">NYR02_02555</name>
</gene>
<keyword evidence="5 8" id="KW-0812">Transmembrane</keyword>
<keyword evidence="10" id="KW-1185">Reference proteome</keyword>
<feature type="transmembrane region" description="Helical" evidence="8">
    <location>
        <begin position="12"/>
        <end position="39"/>
    </location>
</feature>
<feature type="transmembrane region" description="Helical" evidence="8">
    <location>
        <begin position="199"/>
        <end position="223"/>
    </location>
</feature>
<evidence type="ECO:0000313" key="10">
    <source>
        <dbReference type="Proteomes" id="UP001147830"/>
    </source>
</evidence>
<evidence type="ECO:0000256" key="4">
    <source>
        <dbReference type="ARBA" id="ARBA00022475"/>
    </source>
</evidence>
<accession>A0A9X3AE65</accession>
<name>A0A9X3AE65_9GAMM</name>
<dbReference type="AlphaFoldDB" id="A0A9X3AE65"/>
<proteinExistence type="inferred from homology"/>
<keyword evidence="4 8" id="KW-1003">Cell membrane</keyword>
<dbReference type="InterPro" id="IPR002781">
    <property type="entry name" value="TM_pro_TauE-like"/>
</dbReference>
<organism evidence="9 10">
    <name type="scientific">Thalassolituus pacificus</name>
    <dbReference type="NCBI Taxonomy" id="2975440"/>
    <lineage>
        <taxon>Bacteria</taxon>
        <taxon>Pseudomonadati</taxon>
        <taxon>Pseudomonadota</taxon>
        <taxon>Gammaproteobacteria</taxon>
        <taxon>Oceanospirillales</taxon>
        <taxon>Oceanospirillaceae</taxon>
        <taxon>Thalassolituus</taxon>
    </lineage>
</organism>
<reference evidence="9" key="2">
    <citation type="submission" date="2022-08" db="EMBL/GenBank/DDBJ databases">
        <authorList>
            <person name="Dong C."/>
        </authorList>
    </citation>
    <scope>NUCLEOTIDE SEQUENCE</scope>
    <source>
        <strain evidence="9">59MF3M-4</strain>
    </source>
</reference>
<feature type="transmembrane region" description="Helical" evidence="8">
    <location>
        <begin position="88"/>
        <end position="109"/>
    </location>
</feature>
<comment type="caution">
    <text evidence="9">The sequence shown here is derived from an EMBL/GenBank/DDBJ whole genome shotgun (WGS) entry which is preliminary data.</text>
</comment>
<evidence type="ECO:0000256" key="7">
    <source>
        <dbReference type="ARBA" id="ARBA00023136"/>
    </source>
</evidence>
<dbReference type="EMBL" id="JAOANI010000009">
    <property type="protein sequence ID" value="MCT7357902.1"/>
    <property type="molecule type" value="Genomic_DNA"/>
</dbReference>
<evidence type="ECO:0000256" key="2">
    <source>
        <dbReference type="ARBA" id="ARBA00009142"/>
    </source>
</evidence>
<protein>
    <recommendedName>
        <fullName evidence="8">Probable membrane transporter protein</fullName>
    </recommendedName>
</protein>
<keyword evidence="3" id="KW-0813">Transport</keyword>
<feature type="transmembrane region" description="Helical" evidence="8">
    <location>
        <begin position="144"/>
        <end position="171"/>
    </location>
</feature>
<evidence type="ECO:0000256" key="5">
    <source>
        <dbReference type="ARBA" id="ARBA00022692"/>
    </source>
</evidence>
<dbReference type="PANTHER" id="PTHR30269:SF37">
    <property type="entry name" value="MEMBRANE TRANSPORTER PROTEIN"/>
    <property type="match status" value="1"/>
</dbReference>
<evidence type="ECO:0000313" key="9">
    <source>
        <dbReference type="EMBL" id="MCT7357902.1"/>
    </source>
</evidence>